<comment type="caution">
    <text evidence="2">The sequence shown here is derived from an EMBL/GenBank/DDBJ whole genome shotgun (WGS) entry which is preliminary data.</text>
</comment>
<reference evidence="2 3" key="1">
    <citation type="journal article" date="2016" name="Nat. Commun.">
        <title>Thousands of microbial genomes shed light on interconnected biogeochemical processes in an aquifer system.</title>
        <authorList>
            <person name="Anantharaman K."/>
            <person name="Brown C.T."/>
            <person name="Hug L.A."/>
            <person name="Sharon I."/>
            <person name="Castelle C.J."/>
            <person name="Probst A.J."/>
            <person name="Thomas B.C."/>
            <person name="Singh A."/>
            <person name="Wilkins M.J."/>
            <person name="Karaoz U."/>
            <person name="Brodie E.L."/>
            <person name="Williams K.H."/>
            <person name="Hubbard S.S."/>
            <person name="Banfield J.F."/>
        </authorList>
    </citation>
    <scope>NUCLEOTIDE SEQUENCE [LARGE SCALE GENOMIC DNA]</scope>
</reference>
<organism evidence="2 3">
    <name type="scientific">Candidatus Woesebacteria bacterium RIFCSPHIGHO2_01_FULL_44_21</name>
    <dbReference type="NCBI Taxonomy" id="1802503"/>
    <lineage>
        <taxon>Bacteria</taxon>
        <taxon>Candidatus Woeseibacteriota</taxon>
    </lineage>
</organism>
<accession>A0A1F7YY20</accession>
<dbReference type="PANTHER" id="PTHR37298">
    <property type="entry name" value="UPF0111 PROTEIN YKAA"/>
    <property type="match status" value="1"/>
</dbReference>
<gene>
    <name evidence="2" type="ORF">A2803_00520</name>
</gene>
<protein>
    <recommendedName>
        <fullName evidence="4">Phosphate transport regulator</fullName>
    </recommendedName>
</protein>
<dbReference type="InterPro" id="IPR052912">
    <property type="entry name" value="UPF0111_domain"/>
</dbReference>
<proteinExistence type="inferred from homology"/>
<dbReference type="Proteomes" id="UP000178870">
    <property type="component" value="Unassembled WGS sequence"/>
</dbReference>
<dbReference type="InterPro" id="IPR038078">
    <property type="entry name" value="PhoU-like_sf"/>
</dbReference>
<evidence type="ECO:0000313" key="2">
    <source>
        <dbReference type="EMBL" id="OGM31628.1"/>
    </source>
</evidence>
<comment type="similarity">
    <text evidence="1">Belongs to the UPF0111 family.</text>
</comment>
<name>A0A1F7YY20_9BACT</name>
<evidence type="ECO:0000256" key="1">
    <source>
        <dbReference type="ARBA" id="ARBA00008591"/>
    </source>
</evidence>
<evidence type="ECO:0008006" key="4">
    <source>
        <dbReference type="Google" id="ProtNLM"/>
    </source>
</evidence>
<sequence>MGFLPESPKFFDLFEELSSSVIKIALLLPGNRQKKVDWKKLSVSAFKIEAQADNLCHKILQEADKTFITPIDREDIQALAKNLDNVIDLIENAISHMSVYKVGRVPTEFYEFCDVIINAARQLDHLISDLKQKGRNTKEIKRHVMTIHSLENKGDSLLNKALKHLFANGAKPIDVIKWKDIYENLEQVLDECEDTSDTVETIIVKNF</sequence>
<dbReference type="Pfam" id="PF01865">
    <property type="entry name" value="PhoU_div"/>
    <property type="match status" value="1"/>
</dbReference>
<dbReference type="AlphaFoldDB" id="A0A1F7YY20"/>
<dbReference type="PANTHER" id="PTHR37298:SF1">
    <property type="entry name" value="UPF0111 PROTEIN YKAA"/>
    <property type="match status" value="1"/>
</dbReference>
<evidence type="ECO:0000313" key="3">
    <source>
        <dbReference type="Proteomes" id="UP000178870"/>
    </source>
</evidence>
<dbReference type="InterPro" id="IPR018445">
    <property type="entry name" value="Put_Phosphate_transp_reg"/>
</dbReference>
<dbReference type="EMBL" id="MGGP01000023">
    <property type="protein sequence ID" value="OGM31628.1"/>
    <property type="molecule type" value="Genomic_DNA"/>
</dbReference>
<dbReference type="Gene3D" id="1.20.58.220">
    <property type="entry name" value="Phosphate transport system protein phou homolog 2, domain 2"/>
    <property type="match status" value="1"/>
</dbReference>